<dbReference type="PANTHER" id="PTHR36453">
    <property type="entry name" value="SECRETED PROTEIN-RELATED"/>
    <property type="match status" value="1"/>
</dbReference>
<dbReference type="InterPro" id="IPR012334">
    <property type="entry name" value="Pectin_lyas_fold"/>
</dbReference>
<proteinExistence type="predicted"/>
<dbReference type="Gene3D" id="2.60.120.260">
    <property type="entry name" value="Galactose-binding domain-like"/>
    <property type="match status" value="1"/>
</dbReference>
<dbReference type="SUPFAM" id="SSF51126">
    <property type="entry name" value="Pectin lyase-like"/>
    <property type="match status" value="1"/>
</dbReference>
<dbReference type="SMART" id="SM00710">
    <property type="entry name" value="PbH1"/>
    <property type="match status" value="7"/>
</dbReference>
<dbReference type="Pfam" id="PF13229">
    <property type="entry name" value="Beta_helix"/>
    <property type="match status" value="1"/>
</dbReference>
<dbReference type="Pfam" id="PF21231">
    <property type="entry name" value="GH141_M"/>
    <property type="match status" value="1"/>
</dbReference>
<evidence type="ECO:0000313" key="3">
    <source>
        <dbReference type="Proteomes" id="UP000552097"/>
    </source>
</evidence>
<dbReference type="PANTHER" id="PTHR36453:SF1">
    <property type="entry name" value="RIGHT HANDED BETA HELIX DOMAIN-CONTAINING PROTEIN"/>
    <property type="match status" value="1"/>
</dbReference>
<evidence type="ECO:0000313" key="2">
    <source>
        <dbReference type="EMBL" id="MBB5803539.1"/>
    </source>
</evidence>
<dbReference type="InterPro" id="IPR048482">
    <property type="entry name" value="GH141_ins"/>
</dbReference>
<accession>A0A7W9HJP1</accession>
<dbReference type="AlphaFoldDB" id="A0A7W9HJP1"/>
<dbReference type="SMART" id="SM00458">
    <property type="entry name" value="RICIN"/>
    <property type="match status" value="1"/>
</dbReference>
<dbReference type="PROSITE" id="PS50231">
    <property type="entry name" value="RICIN_B_LECTIN"/>
    <property type="match status" value="1"/>
</dbReference>
<reference evidence="2 3" key="1">
    <citation type="submission" date="2020-08" db="EMBL/GenBank/DDBJ databases">
        <title>Sequencing the genomes of 1000 actinobacteria strains.</title>
        <authorList>
            <person name="Klenk H.-P."/>
        </authorList>
    </citation>
    <scope>NUCLEOTIDE SEQUENCE [LARGE SCALE GENOMIC DNA]</scope>
    <source>
        <strain evidence="2 3">DSM 45486</strain>
    </source>
</reference>
<gene>
    <name evidence="2" type="ORF">F4560_003307</name>
</gene>
<dbReference type="Gene3D" id="2.160.20.10">
    <property type="entry name" value="Single-stranded right-handed beta-helix, Pectin lyase-like"/>
    <property type="match status" value="2"/>
</dbReference>
<keyword evidence="3" id="KW-1185">Reference proteome</keyword>
<evidence type="ECO:0000259" key="1">
    <source>
        <dbReference type="SMART" id="SM00458"/>
    </source>
</evidence>
<organism evidence="2 3">
    <name type="scientific">Saccharothrix ecbatanensis</name>
    <dbReference type="NCBI Taxonomy" id="1105145"/>
    <lineage>
        <taxon>Bacteria</taxon>
        <taxon>Bacillati</taxon>
        <taxon>Actinomycetota</taxon>
        <taxon>Actinomycetes</taxon>
        <taxon>Pseudonocardiales</taxon>
        <taxon>Pseudonocardiaceae</taxon>
        <taxon>Saccharothrix</taxon>
    </lineage>
</organism>
<dbReference type="InterPro" id="IPR035992">
    <property type="entry name" value="Ricin_B-like_lectins"/>
</dbReference>
<dbReference type="SUPFAM" id="SSF50370">
    <property type="entry name" value="Ricin B-like lectins"/>
    <property type="match status" value="1"/>
</dbReference>
<dbReference type="RefSeq" id="WP_221483519.1">
    <property type="nucleotide sequence ID" value="NZ_JACHMO010000001.1"/>
</dbReference>
<dbReference type="EMBL" id="JACHMO010000001">
    <property type="protein sequence ID" value="MBB5803539.1"/>
    <property type="molecule type" value="Genomic_DNA"/>
</dbReference>
<dbReference type="Gene3D" id="2.80.10.50">
    <property type="match status" value="1"/>
</dbReference>
<dbReference type="InterPro" id="IPR000772">
    <property type="entry name" value="Ricin_B_lectin"/>
</dbReference>
<protein>
    <recommendedName>
        <fullName evidence="1">Ricin B lectin domain-containing protein</fullName>
    </recommendedName>
</protein>
<dbReference type="Pfam" id="PF14200">
    <property type="entry name" value="RicinB_lectin_2"/>
    <property type="match status" value="2"/>
</dbReference>
<feature type="domain" description="Ricin B lectin" evidence="1">
    <location>
        <begin position="898"/>
        <end position="1039"/>
    </location>
</feature>
<dbReference type="Proteomes" id="UP000552097">
    <property type="component" value="Unassembled WGS sequence"/>
</dbReference>
<comment type="caution">
    <text evidence="2">The sequence shown here is derived from an EMBL/GenBank/DDBJ whole genome shotgun (WGS) entry which is preliminary data.</text>
</comment>
<dbReference type="InterPro" id="IPR039448">
    <property type="entry name" value="Beta_helix"/>
</dbReference>
<name>A0A7W9HJP1_9PSEU</name>
<sequence length="1042" mass="112625">MTSPFLPRRALSVALAIAMIGLYLMGSSAYTPASAAAQATYYVSPTGKDDNPGTITSPFRTVQRARDVVRTVNSDMTGDIQVYLRGGNYPVTSTIEFTPRDSGTNGYRVLYSAYPNETPVLNAGVQVPGWTQHSGNVWKAPLNRANKLRALYVNDKRAHMATKTINSAGCHGTYTVTAGQAAWAWESGSECDGAKYSLTDLPAVANNHSDLEIETRTTWSTAIVGVREVTTTGDGANRVALFQQPGAAIAQGAAYAPFQPGGSHKFMNAYEFLDTPGEFYFDRAGKTVYYYKADSDNMSTATVWAPNNVATVLKVAGTSTTGHVRNLTFSGLTVEHSDWNLTEVAGSVFKQSTQGSTAAHSYGQKNFHHYFYRNVDIAPGIVQVENADGIVLERNTVQHTGADGISLLNDVTDSRVIGNRTNDIGGSAITVGHPQHVYIGDYTTTNREKYPVGVEGVVKNIEIKNNYLYDTAVLFNAHSPVSAYFVDSVTVQHNVIEKTPWAGITLGWGWWNFDGSSGSIVPDKPTTTARNNNVSYNHIIDTMQRLSDSAPVYTLGSQPGTTISNNYIQGVPGGHKYGLHPDEGSAFITYQNNVLNVDPNLRYTINSGNWGRQHDLKMTQIYGTVNKIFEKNVPNSTIEDVLAYENNVWPSAAYRIAAESGIEPAYRNILPGNRPVTPDHVLPASVFNDGRTSSIPIRSTGDASRTIWLAPAGTTTFAVGSTMTKAAGNATSIAIPEALGDYRLYVVDAQGNRSAESKSVVRQQWTRVDDKDTRVTYNAGGTWSNWDDSRDFRGSESYTSRAGDHAEYTFTGTSVQYLGMKQSNMGKVDVYLDGTLVQSDIDAYSSTTTKQAVLFEKSDLSVATHTIKVVCKGTKNTASTGTVCAVDAFFSVGVGDPGASYKIVNKNSGKVADVVDASTSDGAKVHQWDYLWGYRSAANQQWSFGSAGVRDFEIASRRSGKLLDVSGASTADGATVIQWTDQNGANQRWQLVDGGNGYTKIKNVNSGKVLDVSEASTASGAQLVQNTDTSANSQLWQILRVN</sequence>
<dbReference type="InterPro" id="IPR011050">
    <property type="entry name" value="Pectin_lyase_fold/virulence"/>
</dbReference>
<dbReference type="InterPro" id="IPR006626">
    <property type="entry name" value="PbH1"/>
</dbReference>